<name>A0A9P8Q1Y1_WICPI</name>
<feature type="transmembrane region" description="Helical" evidence="1">
    <location>
        <begin position="71"/>
        <end position="90"/>
    </location>
</feature>
<protein>
    <submittedName>
        <fullName evidence="2">Uncharacterized protein</fullName>
    </submittedName>
</protein>
<evidence type="ECO:0000313" key="2">
    <source>
        <dbReference type="EMBL" id="KAH3681760.1"/>
    </source>
</evidence>
<sequence length="133" mass="14398">MLLLRRRDLNLLKSQCCSFSTSTKPHGYFLPLTVSPLPLSYSFSEPMTANGMLSINLLECSALASSSRSIGGVKILISWASMTALILLLNSKISVGDKVSDLAMIGIKLTLVASFFIVAMSNGLREWPVGLMK</sequence>
<reference evidence="2" key="2">
    <citation type="submission" date="2021-01" db="EMBL/GenBank/DDBJ databases">
        <authorList>
            <person name="Schikora-Tamarit M.A."/>
        </authorList>
    </citation>
    <scope>NUCLEOTIDE SEQUENCE</scope>
    <source>
        <strain evidence="2">CBS2887</strain>
    </source>
</reference>
<feature type="transmembrane region" description="Helical" evidence="1">
    <location>
        <begin position="102"/>
        <end position="124"/>
    </location>
</feature>
<reference evidence="2" key="1">
    <citation type="journal article" date="2021" name="Open Biol.">
        <title>Shared evolutionary footprints suggest mitochondrial oxidative damage underlies multiple complex I losses in fungi.</title>
        <authorList>
            <person name="Schikora-Tamarit M.A."/>
            <person name="Marcet-Houben M."/>
            <person name="Nosek J."/>
            <person name="Gabaldon T."/>
        </authorList>
    </citation>
    <scope>NUCLEOTIDE SEQUENCE</scope>
    <source>
        <strain evidence="2">CBS2887</strain>
    </source>
</reference>
<keyword evidence="3" id="KW-1185">Reference proteome</keyword>
<evidence type="ECO:0000313" key="3">
    <source>
        <dbReference type="Proteomes" id="UP000774326"/>
    </source>
</evidence>
<gene>
    <name evidence="2" type="ORF">WICPIJ_007278</name>
</gene>
<dbReference type="Proteomes" id="UP000774326">
    <property type="component" value="Unassembled WGS sequence"/>
</dbReference>
<evidence type="ECO:0000256" key="1">
    <source>
        <dbReference type="SAM" id="Phobius"/>
    </source>
</evidence>
<keyword evidence="1" id="KW-1133">Transmembrane helix</keyword>
<proteinExistence type="predicted"/>
<dbReference type="AlphaFoldDB" id="A0A9P8Q1Y1"/>
<dbReference type="EMBL" id="JAEUBG010004222">
    <property type="protein sequence ID" value="KAH3681760.1"/>
    <property type="molecule type" value="Genomic_DNA"/>
</dbReference>
<keyword evidence="1" id="KW-0812">Transmembrane</keyword>
<keyword evidence="1" id="KW-0472">Membrane</keyword>
<accession>A0A9P8Q1Y1</accession>
<comment type="caution">
    <text evidence="2">The sequence shown here is derived from an EMBL/GenBank/DDBJ whole genome shotgun (WGS) entry which is preliminary data.</text>
</comment>
<organism evidence="2 3">
    <name type="scientific">Wickerhamomyces pijperi</name>
    <name type="common">Yeast</name>
    <name type="synonym">Pichia pijperi</name>
    <dbReference type="NCBI Taxonomy" id="599730"/>
    <lineage>
        <taxon>Eukaryota</taxon>
        <taxon>Fungi</taxon>
        <taxon>Dikarya</taxon>
        <taxon>Ascomycota</taxon>
        <taxon>Saccharomycotina</taxon>
        <taxon>Saccharomycetes</taxon>
        <taxon>Phaffomycetales</taxon>
        <taxon>Wickerhamomycetaceae</taxon>
        <taxon>Wickerhamomyces</taxon>
    </lineage>
</organism>